<organism evidence="2 3">
    <name type="scientific">Nitrosomonas ureae</name>
    <dbReference type="NCBI Taxonomy" id="44577"/>
    <lineage>
        <taxon>Bacteria</taxon>
        <taxon>Pseudomonadati</taxon>
        <taxon>Pseudomonadota</taxon>
        <taxon>Betaproteobacteria</taxon>
        <taxon>Nitrosomonadales</taxon>
        <taxon>Nitrosomonadaceae</taxon>
        <taxon>Nitrosomonas</taxon>
    </lineage>
</organism>
<protein>
    <submittedName>
        <fullName evidence="2">Plasmid stabilization system protein ParE</fullName>
    </submittedName>
</protein>
<evidence type="ECO:0000313" key="2">
    <source>
        <dbReference type="EMBL" id="SDU32906.1"/>
    </source>
</evidence>
<name>A0A1H2HMA6_9PROT</name>
<dbReference type="AlphaFoldDB" id="A0A1H2HMA6"/>
<dbReference type="EMBL" id="FNLN01000055">
    <property type="protein sequence ID" value="SDU32906.1"/>
    <property type="molecule type" value="Genomic_DNA"/>
</dbReference>
<dbReference type="Proteomes" id="UP000182882">
    <property type="component" value="Unassembled WGS sequence"/>
</dbReference>
<dbReference type="Pfam" id="PF05016">
    <property type="entry name" value="ParE_toxin"/>
    <property type="match status" value="1"/>
</dbReference>
<keyword evidence="3" id="KW-1185">Reference proteome</keyword>
<proteinExistence type="predicted"/>
<dbReference type="RefSeq" id="WP_074702232.1">
    <property type="nucleotide sequence ID" value="NZ_FNLN01000055.1"/>
</dbReference>
<evidence type="ECO:0000256" key="1">
    <source>
        <dbReference type="ARBA" id="ARBA00022649"/>
    </source>
</evidence>
<dbReference type="InterPro" id="IPR035093">
    <property type="entry name" value="RelE/ParE_toxin_dom_sf"/>
</dbReference>
<evidence type="ECO:0000313" key="3">
    <source>
        <dbReference type="Proteomes" id="UP000182882"/>
    </source>
</evidence>
<keyword evidence="1" id="KW-1277">Toxin-antitoxin system</keyword>
<dbReference type="Gene3D" id="3.30.2310.20">
    <property type="entry name" value="RelE-like"/>
    <property type="match status" value="1"/>
</dbReference>
<sequence>MKSYEVYLTRDAIQDLIDIYEYITEKSGFPEIAWAYIEKLRLKCHDLKTIPLIGQQRDDLRKNLRIIIIDKNAIAAFEVNEDKQTVTILNIFYGGRDYESIMGSKTLHKNDELDK</sequence>
<accession>A0A1H2HMA6</accession>
<reference evidence="3" key="1">
    <citation type="submission" date="2016-10" db="EMBL/GenBank/DDBJ databases">
        <authorList>
            <person name="Varghese N."/>
            <person name="Submissions S."/>
        </authorList>
    </citation>
    <scope>NUCLEOTIDE SEQUENCE [LARGE SCALE GENOMIC DNA]</scope>
    <source>
        <strain evidence="3">Nm10</strain>
    </source>
</reference>
<gene>
    <name evidence="2" type="ORF">SAMN05216406_15516</name>
</gene>
<dbReference type="InterPro" id="IPR007712">
    <property type="entry name" value="RelE/ParE_toxin"/>
</dbReference>